<reference evidence="12 13" key="1">
    <citation type="submission" date="2016-10" db="EMBL/GenBank/DDBJ databases">
        <authorList>
            <person name="de Groot N.N."/>
        </authorList>
    </citation>
    <scope>NUCLEOTIDE SEQUENCE [LARGE SCALE GENOMIC DNA]</scope>
    <source>
        <strain evidence="12 13">DSM 15230</strain>
    </source>
</reference>
<dbReference type="SUPFAM" id="SSF55060">
    <property type="entry name" value="GHMP Kinase, C-terminal domain"/>
    <property type="match status" value="1"/>
</dbReference>
<evidence type="ECO:0000256" key="3">
    <source>
        <dbReference type="ARBA" id="ARBA00017473"/>
    </source>
</evidence>
<dbReference type="InterPro" id="IPR014721">
    <property type="entry name" value="Ribsml_uS5_D2-typ_fold_subgr"/>
</dbReference>
<dbReference type="InterPro" id="IPR013750">
    <property type="entry name" value="GHMP_kinase_C_dom"/>
</dbReference>
<dbReference type="AlphaFoldDB" id="A0A1G5WGW6"/>
<keyword evidence="13" id="KW-1185">Reference proteome</keyword>
<feature type="domain" description="GHMP kinase C-terminal" evidence="11">
    <location>
        <begin position="197"/>
        <end position="270"/>
    </location>
</feature>
<dbReference type="GO" id="GO:0005524">
    <property type="term" value="F:ATP binding"/>
    <property type="evidence" value="ECO:0007669"/>
    <property type="project" value="UniProtKB-UniRule"/>
</dbReference>
<evidence type="ECO:0000256" key="6">
    <source>
        <dbReference type="ARBA" id="ARBA00022777"/>
    </source>
</evidence>
<dbReference type="PIRSF" id="PIRSF010376">
    <property type="entry name" value="IspE"/>
    <property type="match status" value="1"/>
</dbReference>
<dbReference type="PANTHER" id="PTHR43527:SF2">
    <property type="entry name" value="4-DIPHOSPHOCYTIDYL-2-C-METHYL-D-ERYTHRITOL KINASE, CHLOROPLASTIC"/>
    <property type="match status" value="1"/>
</dbReference>
<feature type="active site" evidence="9">
    <location>
        <position position="135"/>
    </location>
</feature>
<keyword evidence="6 9" id="KW-0418">Kinase</keyword>
<dbReference type="InterPro" id="IPR004424">
    <property type="entry name" value="IspE"/>
</dbReference>
<evidence type="ECO:0000256" key="7">
    <source>
        <dbReference type="ARBA" id="ARBA00022840"/>
    </source>
</evidence>
<dbReference type="Gene3D" id="3.30.70.890">
    <property type="entry name" value="GHMP kinase, C-terminal domain"/>
    <property type="match status" value="1"/>
</dbReference>
<dbReference type="InterPro" id="IPR036554">
    <property type="entry name" value="GHMP_kinase_C_sf"/>
</dbReference>
<comment type="function">
    <text evidence="9">Catalyzes the phosphorylation of the position 2 hydroxy group of 4-diphosphocytidyl-2C-methyl-D-erythritol.</text>
</comment>
<dbReference type="HAMAP" id="MF_00061">
    <property type="entry name" value="IspE"/>
    <property type="match status" value="1"/>
</dbReference>
<feature type="domain" description="GHMP kinase N-terminal" evidence="10">
    <location>
        <begin position="65"/>
        <end position="143"/>
    </location>
</feature>
<accession>A0A1G5WGW6</accession>
<evidence type="ECO:0000256" key="5">
    <source>
        <dbReference type="ARBA" id="ARBA00022741"/>
    </source>
</evidence>
<dbReference type="EC" id="2.7.1.148" evidence="2 9"/>
<keyword evidence="7 9" id="KW-0067">ATP-binding</keyword>
<proteinExistence type="inferred from homology"/>
<dbReference type="STRING" id="209880.SAMN02910343_01350"/>
<dbReference type="Pfam" id="PF08544">
    <property type="entry name" value="GHMP_kinases_C"/>
    <property type="match status" value="1"/>
</dbReference>
<evidence type="ECO:0000313" key="13">
    <source>
        <dbReference type="Proteomes" id="UP000199689"/>
    </source>
</evidence>
<dbReference type="Proteomes" id="UP000199689">
    <property type="component" value="Unassembled WGS sequence"/>
</dbReference>
<keyword evidence="4 9" id="KW-0808">Transferase</keyword>
<dbReference type="InterPro" id="IPR020568">
    <property type="entry name" value="Ribosomal_Su5_D2-typ_SF"/>
</dbReference>
<keyword evidence="5 9" id="KW-0547">Nucleotide-binding</keyword>
<evidence type="ECO:0000256" key="2">
    <source>
        <dbReference type="ARBA" id="ARBA00012052"/>
    </source>
</evidence>
<sequence length="283" mass="30254">MSSITVAAHAKINLTLYVGNKRSDGYHDIDSIMHQIVLSDEITVSADDSLRLTVAEGTAPAGEDNLMWTAARRFLDAASLTKGLSMILKKRIPSPAGMGGGSADAAAVLLAANEVYDHPLSQDELLSLAAGLGADVPFCLAGGCARCQGIGEKMTPVTPWHGLPLVIVRPDISVSTGAAYAQIDASSHKRPDTTEQMVQALEEKNISLLSASLMNHFEEGLFPQEDELARTSEALSRFGRPFQMTGSGSAFFLIADDLKEARHIAETISREHSAWYTAVTETL</sequence>
<organism evidence="12 13">
    <name type="scientific">Allisonella histaminiformans</name>
    <dbReference type="NCBI Taxonomy" id="209880"/>
    <lineage>
        <taxon>Bacteria</taxon>
        <taxon>Bacillati</taxon>
        <taxon>Bacillota</taxon>
        <taxon>Negativicutes</taxon>
        <taxon>Veillonellales</taxon>
        <taxon>Veillonellaceae</taxon>
        <taxon>Allisonella</taxon>
    </lineage>
</organism>
<dbReference type="UniPathway" id="UPA00056">
    <property type="reaction ID" value="UER00094"/>
</dbReference>
<evidence type="ECO:0000256" key="8">
    <source>
        <dbReference type="ARBA" id="ARBA00032554"/>
    </source>
</evidence>
<feature type="binding site" evidence="9">
    <location>
        <begin position="93"/>
        <end position="103"/>
    </location>
    <ligand>
        <name>ATP</name>
        <dbReference type="ChEBI" id="CHEBI:30616"/>
    </ligand>
</feature>
<name>A0A1G5WGW6_9FIRM</name>
<dbReference type="NCBIfam" id="TIGR00154">
    <property type="entry name" value="ispE"/>
    <property type="match status" value="1"/>
</dbReference>
<protein>
    <recommendedName>
        <fullName evidence="3 9">4-diphosphocytidyl-2-C-methyl-D-erythritol kinase</fullName>
        <shortName evidence="9">CMK</shortName>
        <ecNumber evidence="2 9">2.7.1.148</ecNumber>
    </recommendedName>
    <alternativeName>
        <fullName evidence="8 9">4-(cytidine-5'-diphospho)-2-C-methyl-D-erythritol kinase</fullName>
    </alternativeName>
</protein>
<dbReference type="OrthoDB" id="9809438at2"/>
<evidence type="ECO:0000259" key="11">
    <source>
        <dbReference type="Pfam" id="PF08544"/>
    </source>
</evidence>
<evidence type="ECO:0000256" key="4">
    <source>
        <dbReference type="ARBA" id="ARBA00022679"/>
    </source>
</evidence>
<evidence type="ECO:0000259" key="10">
    <source>
        <dbReference type="Pfam" id="PF00288"/>
    </source>
</evidence>
<dbReference type="Pfam" id="PF00288">
    <property type="entry name" value="GHMP_kinases_N"/>
    <property type="match status" value="1"/>
</dbReference>
<dbReference type="PANTHER" id="PTHR43527">
    <property type="entry name" value="4-DIPHOSPHOCYTIDYL-2-C-METHYL-D-ERYTHRITOL KINASE, CHLOROPLASTIC"/>
    <property type="match status" value="1"/>
</dbReference>
<dbReference type="GeneID" id="87756354"/>
<dbReference type="Gene3D" id="3.30.230.10">
    <property type="match status" value="1"/>
</dbReference>
<comment type="pathway">
    <text evidence="9">Isoprenoid biosynthesis; isopentenyl diphosphate biosynthesis via DXP pathway; isopentenyl diphosphate from 1-deoxy-D-xylulose 5-phosphate: step 3/6.</text>
</comment>
<dbReference type="GO" id="GO:0016114">
    <property type="term" value="P:terpenoid biosynthetic process"/>
    <property type="evidence" value="ECO:0007669"/>
    <property type="project" value="UniProtKB-UniRule"/>
</dbReference>
<feature type="active site" evidence="9">
    <location>
        <position position="11"/>
    </location>
</feature>
<gene>
    <name evidence="9" type="primary">ispE</name>
    <name evidence="12" type="ORF">SAMN02910343_01350</name>
</gene>
<evidence type="ECO:0000256" key="1">
    <source>
        <dbReference type="ARBA" id="ARBA00009684"/>
    </source>
</evidence>
<evidence type="ECO:0000313" key="12">
    <source>
        <dbReference type="EMBL" id="SDA56787.1"/>
    </source>
</evidence>
<dbReference type="EMBL" id="FMXA01000019">
    <property type="protein sequence ID" value="SDA56787.1"/>
    <property type="molecule type" value="Genomic_DNA"/>
</dbReference>
<keyword evidence="9" id="KW-0414">Isoprene biosynthesis</keyword>
<evidence type="ECO:0000256" key="9">
    <source>
        <dbReference type="HAMAP-Rule" id="MF_00061"/>
    </source>
</evidence>
<dbReference type="GO" id="GO:0050515">
    <property type="term" value="F:4-(cytidine 5'-diphospho)-2-C-methyl-D-erythritol kinase activity"/>
    <property type="evidence" value="ECO:0007669"/>
    <property type="project" value="UniProtKB-UniRule"/>
</dbReference>
<dbReference type="InterPro" id="IPR006204">
    <property type="entry name" value="GHMP_kinase_N_dom"/>
</dbReference>
<comment type="catalytic activity">
    <reaction evidence="9">
        <text>4-CDP-2-C-methyl-D-erythritol + ATP = 4-CDP-2-C-methyl-D-erythritol 2-phosphate + ADP + H(+)</text>
        <dbReference type="Rhea" id="RHEA:18437"/>
        <dbReference type="ChEBI" id="CHEBI:15378"/>
        <dbReference type="ChEBI" id="CHEBI:30616"/>
        <dbReference type="ChEBI" id="CHEBI:57823"/>
        <dbReference type="ChEBI" id="CHEBI:57919"/>
        <dbReference type="ChEBI" id="CHEBI:456216"/>
        <dbReference type="EC" id="2.7.1.148"/>
    </reaction>
</comment>
<comment type="similarity">
    <text evidence="1 9">Belongs to the GHMP kinase family. IspE subfamily.</text>
</comment>
<dbReference type="SUPFAM" id="SSF54211">
    <property type="entry name" value="Ribosomal protein S5 domain 2-like"/>
    <property type="match status" value="1"/>
</dbReference>
<dbReference type="GO" id="GO:0019288">
    <property type="term" value="P:isopentenyl diphosphate biosynthetic process, methylerythritol 4-phosphate pathway"/>
    <property type="evidence" value="ECO:0007669"/>
    <property type="project" value="UniProtKB-UniRule"/>
</dbReference>
<dbReference type="RefSeq" id="WP_091365136.1">
    <property type="nucleotide sequence ID" value="NZ_FMXA01000019.1"/>
</dbReference>